<comment type="caution">
    <text evidence="7">The sequence shown here is derived from an EMBL/GenBank/DDBJ whole genome shotgun (WGS) entry which is preliminary data.</text>
</comment>
<dbReference type="AlphaFoldDB" id="A0A0G0N074"/>
<sequence length="95" mass="10380">MAHKLSGGSATNLRDSKSKRLGVKLSDGQYAKAGGIIIRQRGTKYHPGKNVMIGNDDTLFSTIAGIVKFSTKKLMKYNNKLKETKIVNVIEPSNT</sequence>
<keyword evidence="3" id="KW-0687">Ribonucleoprotein</keyword>
<dbReference type="PRINTS" id="PR00063">
    <property type="entry name" value="RIBOSOMALL27"/>
</dbReference>
<dbReference type="GO" id="GO:0003735">
    <property type="term" value="F:structural constituent of ribosome"/>
    <property type="evidence" value="ECO:0007669"/>
    <property type="project" value="InterPro"/>
</dbReference>
<gene>
    <name evidence="7" type="ORF">US91_C0004G0006</name>
</gene>
<organism evidence="7 8">
    <name type="scientific">Candidatus Falkowbacteria bacterium GW2011_GWE1_38_31</name>
    <dbReference type="NCBI Taxonomy" id="1618638"/>
    <lineage>
        <taxon>Bacteria</taxon>
        <taxon>Candidatus Falkowiibacteriota</taxon>
    </lineage>
</organism>
<evidence type="ECO:0000256" key="2">
    <source>
        <dbReference type="ARBA" id="ARBA00022980"/>
    </source>
</evidence>
<proteinExistence type="inferred from homology"/>
<dbReference type="PANTHER" id="PTHR15893:SF0">
    <property type="entry name" value="LARGE RIBOSOMAL SUBUNIT PROTEIN BL27M"/>
    <property type="match status" value="1"/>
</dbReference>
<evidence type="ECO:0000256" key="1">
    <source>
        <dbReference type="ARBA" id="ARBA00010797"/>
    </source>
</evidence>
<dbReference type="PATRIC" id="fig|1618638.3.peg.478"/>
<keyword evidence="2 7" id="KW-0689">Ribosomal protein</keyword>
<reference evidence="7 8" key="1">
    <citation type="journal article" date="2015" name="Nature">
        <title>rRNA introns, odd ribosomes, and small enigmatic genomes across a large radiation of phyla.</title>
        <authorList>
            <person name="Brown C.T."/>
            <person name="Hug L.A."/>
            <person name="Thomas B.C."/>
            <person name="Sharon I."/>
            <person name="Castelle C.J."/>
            <person name="Singh A."/>
            <person name="Wilkins M.J."/>
            <person name="Williams K.H."/>
            <person name="Banfield J.F."/>
        </authorList>
    </citation>
    <scope>NUCLEOTIDE SEQUENCE [LARGE SCALE GENOMIC DNA]</scope>
</reference>
<dbReference type="InterPro" id="IPR018261">
    <property type="entry name" value="Ribosomal_bL27_CS"/>
</dbReference>
<protein>
    <recommendedName>
        <fullName evidence="4">Large ribosomal subunit protein bL27</fullName>
    </recommendedName>
    <alternativeName>
        <fullName evidence="5">50S ribosomal protein L27</fullName>
    </alternativeName>
</protein>
<dbReference type="Gene3D" id="2.40.50.100">
    <property type="match status" value="1"/>
</dbReference>
<dbReference type="EMBL" id="LBUU01000004">
    <property type="protein sequence ID" value="KKQ70521.1"/>
    <property type="molecule type" value="Genomic_DNA"/>
</dbReference>
<accession>A0A0G0N074</accession>
<dbReference type="NCBIfam" id="TIGR00062">
    <property type="entry name" value="L27"/>
    <property type="match status" value="1"/>
</dbReference>
<dbReference type="FunFam" id="2.40.50.100:FF:000020">
    <property type="entry name" value="50S ribosomal protein L27"/>
    <property type="match status" value="1"/>
</dbReference>
<dbReference type="GO" id="GO:0005840">
    <property type="term" value="C:ribosome"/>
    <property type="evidence" value="ECO:0007669"/>
    <property type="project" value="UniProtKB-KW"/>
</dbReference>
<evidence type="ECO:0000256" key="3">
    <source>
        <dbReference type="ARBA" id="ARBA00023274"/>
    </source>
</evidence>
<comment type="similarity">
    <text evidence="1">Belongs to the bacterial ribosomal protein bL27 family.</text>
</comment>
<dbReference type="PROSITE" id="PS00831">
    <property type="entry name" value="RIBOSOMAL_L27"/>
    <property type="match status" value="1"/>
</dbReference>
<feature type="region of interest" description="Disordered" evidence="6">
    <location>
        <begin position="1"/>
        <end position="20"/>
    </location>
</feature>
<dbReference type="SUPFAM" id="SSF110324">
    <property type="entry name" value="Ribosomal L27 protein-like"/>
    <property type="match status" value="1"/>
</dbReference>
<evidence type="ECO:0000256" key="6">
    <source>
        <dbReference type="SAM" id="MobiDB-lite"/>
    </source>
</evidence>
<dbReference type="GO" id="GO:1990904">
    <property type="term" value="C:ribonucleoprotein complex"/>
    <property type="evidence" value="ECO:0007669"/>
    <property type="project" value="UniProtKB-KW"/>
</dbReference>
<evidence type="ECO:0000256" key="5">
    <source>
        <dbReference type="ARBA" id="ARBA00035477"/>
    </source>
</evidence>
<evidence type="ECO:0000256" key="4">
    <source>
        <dbReference type="ARBA" id="ARBA00035175"/>
    </source>
</evidence>
<name>A0A0G0N074_9BACT</name>
<evidence type="ECO:0000313" key="8">
    <source>
        <dbReference type="Proteomes" id="UP000034022"/>
    </source>
</evidence>
<dbReference type="InterPro" id="IPR001684">
    <property type="entry name" value="Ribosomal_bL27"/>
</dbReference>
<evidence type="ECO:0000313" key="7">
    <source>
        <dbReference type="EMBL" id="KKQ70521.1"/>
    </source>
</evidence>
<dbReference type="Proteomes" id="UP000034022">
    <property type="component" value="Unassembled WGS sequence"/>
</dbReference>
<dbReference type="PANTHER" id="PTHR15893">
    <property type="entry name" value="RIBOSOMAL PROTEIN L27"/>
    <property type="match status" value="1"/>
</dbReference>
<dbReference type="Pfam" id="PF01016">
    <property type="entry name" value="Ribosomal_L27"/>
    <property type="match status" value="1"/>
</dbReference>
<dbReference type="GO" id="GO:0006412">
    <property type="term" value="P:translation"/>
    <property type="evidence" value="ECO:0007669"/>
    <property type="project" value="InterPro"/>
</dbReference>